<dbReference type="EMBL" id="CP063849">
    <property type="protein sequence ID" value="QOY87893.1"/>
    <property type="molecule type" value="Genomic_DNA"/>
</dbReference>
<dbReference type="Proteomes" id="UP000593892">
    <property type="component" value="Chromosome"/>
</dbReference>
<evidence type="ECO:0000313" key="7">
    <source>
        <dbReference type="EMBL" id="QOY87893.1"/>
    </source>
</evidence>
<dbReference type="GO" id="GO:0020037">
    <property type="term" value="F:heme binding"/>
    <property type="evidence" value="ECO:0007669"/>
    <property type="project" value="TreeGrafter"/>
</dbReference>
<sequence>MPLFIVRHQHAPETCPAADPDHGADLLNHLSRPNVRKHGVTMRAEAVVRGEHTVYLIVEAAGQDQVLDFMAPFALAGSLDVYPASTCAGVVSRGGCGASDAPEDDAMPALDPEEACQQAIEDGLVVHRAHPLNGEISIPDLIGGIVMPNARFYIRNHFQIPKLDRETWRLRVHGLVDNPLSLSWRDIANLPAQSRLVTLECAGNGRSTMEPKTSGEQWNLGAVSTAEWTGVPLLEVLQRAGVQPSAQHIVFRGADSGLVDGHSSPVLFERSLSIDEARFSETLLAYAMNGEALPLQHGFPLRVIVPSWYAVASVKWLTEIEVIDRPFEAFYQTERYYIDHQVDGRVEREPVRLQRVRSLITEPAPHSSVERGELVVRGVAWSGAAPIAGVKVKLNEGPWLEARLLGDRKRHSWQWWELLTRVEVPGNCVIRARAADLDGRVQPESPEWNHFGYCNNALRPVHVVVR</sequence>
<dbReference type="GO" id="GO:0030151">
    <property type="term" value="F:molybdenum ion binding"/>
    <property type="evidence" value="ECO:0007669"/>
    <property type="project" value="InterPro"/>
</dbReference>
<dbReference type="Pfam" id="PF00174">
    <property type="entry name" value="Oxidored_molyb"/>
    <property type="match status" value="1"/>
</dbReference>
<keyword evidence="4" id="KW-0560">Oxidoreductase</keyword>
<dbReference type="InterPro" id="IPR008335">
    <property type="entry name" value="Mopterin_OxRdtase_euk"/>
</dbReference>
<evidence type="ECO:0000256" key="2">
    <source>
        <dbReference type="ARBA" id="ARBA00022505"/>
    </source>
</evidence>
<dbReference type="SUPFAM" id="SSF56524">
    <property type="entry name" value="Oxidoreductase molybdopterin-binding domain"/>
    <property type="match status" value="1"/>
</dbReference>
<gene>
    <name evidence="7" type="ORF">IRI77_35025</name>
</gene>
<evidence type="ECO:0000256" key="1">
    <source>
        <dbReference type="ARBA" id="ARBA00001924"/>
    </source>
</evidence>
<dbReference type="InterPro" id="IPR000572">
    <property type="entry name" value="OxRdtase_Mopterin-bd_dom"/>
</dbReference>
<dbReference type="PANTHER" id="PTHR19372">
    <property type="entry name" value="SULFITE REDUCTASE"/>
    <property type="match status" value="1"/>
</dbReference>
<dbReference type="SUPFAM" id="SSF81296">
    <property type="entry name" value="E set domains"/>
    <property type="match status" value="1"/>
</dbReference>
<dbReference type="Gene3D" id="3.90.420.10">
    <property type="entry name" value="Oxidoreductase, molybdopterin-binding domain"/>
    <property type="match status" value="1"/>
</dbReference>
<protein>
    <submittedName>
        <fullName evidence="7">Sulfite oxidase</fullName>
    </submittedName>
</protein>
<dbReference type="PANTHER" id="PTHR19372:SF7">
    <property type="entry name" value="SULFITE OXIDASE, MITOCHONDRIAL"/>
    <property type="match status" value="1"/>
</dbReference>
<evidence type="ECO:0000256" key="4">
    <source>
        <dbReference type="ARBA" id="ARBA00023002"/>
    </source>
</evidence>
<proteinExistence type="predicted"/>
<feature type="domain" description="Oxidoreductase molybdopterin-binding" evidence="5">
    <location>
        <begin position="157"/>
        <end position="331"/>
    </location>
</feature>
<dbReference type="CDD" id="cd02110">
    <property type="entry name" value="SO_family_Moco_dimer"/>
    <property type="match status" value="1"/>
</dbReference>
<dbReference type="AlphaFoldDB" id="A0A7S7SKM9"/>
<name>A0A7S7SKM9_PALFE</name>
<evidence type="ECO:0000259" key="6">
    <source>
        <dbReference type="Pfam" id="PF03404"/>
    </source>
</evidence>
<dbReference type="Gene3D" id="2.60.40.650">
    <property type="match status" value="1"/>
</dbReference>
<evidence type="ECO:0000259" key="5">
    <source>
        <dbReference type="Pfam" id="PF00174"/>
    </source>
</evidence>
<organism evidence="7 8">
    <name type="scientific">Paludibaculum fermentans</name>
    <dbReference type="NCBI Taxonomy" id="1473598"/>
    <lineage>
        <taxon>Bacteria</taxon>
        <taxon>Pseudomonadati</taxon>
        <taxon>Acidobacteriota</taxon>
        <taxon>Terriglobia</taxon>
        <taxon>Bryobacterales</taxon>
        <taxon>Bryobacteraceae</taxon>
        <taxon>Paludibaculum</taxon>
    </lineage>
</organism>
<dbReference type="Pfam" id="PF03404">
    <property type="entry name" value="Mo-co_dimer"/>
    <property type="match status" value="1"/>
</dbReference>
<dbReference type="KEGG" id="pfer:IRI77_35025"/>
<dbReference type="InterPro" id="IPR014756">
    <property type="entry name" value="Ig_E-set"/>
</dbReference>
<keyword evidence="3" id="KW-0479">Metal-binding</keyword>
<dbReference type="GO" id="GO:0008482">
    <property type="term" value="F:sulfite oxidase activity"/>
    <property type="evidence" value="ECO:0007669"/>
    <property type="project" value="TreeGrafter"/>
</dbReference>
<keyword evidence="8" id="KW-1185">Reference proteome</keyword>
<dbReference type="GO" id="GO:0006790">
    <property type="term" value="P:sulfur compound metabolic process"/>
    <property type="evidence" value="ECO:0007669"/>
    <property type="project" value="TreeGrafter"/>
</dbReference>
<evidence type="ECO:0000256" key="3">
    <source>
        <dbReference type="ARBA" id="ARBA00022723"/>
    </source>
</evidence>
<dbReference type="InterPro" id="IPR036374">
    <property type="entry name" value="OxRdtase_Mopterin-bd_sf"/>
</dbReference>
<evidence type="ECO:0000313" key="8">
    <source>
        <dbReference type="Proteomes" id="UP000593892"/>
    </source>
</evidence>
<accession>A0A7S7SKM9</accession>
<keyword evidence="2" id="KW-0500">Molybdenum</keyword>
<reference evidence="7 8" key="1">
    <citation type="submission" date="2020-10" db="EMBL/GenBank/DDBJ databases">
        <title>Complete genome sequence of Paludibaculum fermentans P105T, a facultatively anaerobic acidobacterium capable of dissimilatory Fe(III) reduction.</title>
        <authorList>
            <person name="Dedysh S.N."/>
            <person name="Beletsky A.V."/>
            <person name="Kulichevskaya I.S."/>
            <person name="Mardanov A.V."/>
            <person name="Ravin N.V."/>
        </authorList>
    </citation>
    <scope>NUCLEOTIDE SEQUENCE [LARGE SCALE GENOMIC DNA]</scope>
    <source>
        <strain evidence="7 8">P105</strain>
    </source>
</reference>
<dbReference type="RefSeq" id="WP_194449560.1">
    <property type="nucleotide sequence ID" value="NZ_CP063849.1"/>
</dbReference>
<feature type="domain" description="Moybdenum cofactor oxidoreductase dimerisation" evidence="6">
    <location>
        <begin position="356"/>
        <end position="463"/>
    </location>
</feature>
<comment type="cofactor">
    <cofactor evidence="1">
        <name>Mo-molybdopterin</name>
        <dbReference type="ChEBI" id="CHEBI:71302"/>
    </cofactor>
</comment>
<dbReference type="InterPro" id="IPR005066">
    <property type="entry name" value="MoCF_OxRdtse_dimer"/>
</dbReference>
<dbReference type="GO" id="GO:0043546">
    <property type="term" value="F:molybdopterin cofactor binding"/>
    <property type="evidence" value="ECO:0007669"/>
    <property type="project" value="TreeGrafter"/>
</dbReference>
<dbReference type="PRINTS" id="PR00407">
    <property type="entry name" value="EUMOPTERIN"/>
</dbReference>